<dbReference type="PANTHER" id="PTHR36782:SF1">
    <property type="entry name" value="CALCIUM UNIPORTER PROTEIN"/>
    <property type="match status" value="1"/>
</dbReference>
<reference evidence="2 3" key="1">
    <citation type="journal article" date="2023" name="G3 (Bethesda)">
        <title>A chromosome-length genome assembly and annotation of blackberry (Rubus argutus, cv. 'Hillquist').</title>
        <authorList>
            <person name="Bruna T."/>
            <person name="Aryal R."/>
            <person name="Dudchenko O."/>
            <person name="Sargent D.J."/>
            <person name="Mead D."/>
            <person name="Buti M."/>
            <person name="Cavallini A."/>
            <person name="Hytonen T."/>
            <person name="Andres J."/>
            <person name="Pham M."/>
            <person name="Weisz D."/>
            <person name="Mascagni F."/>
            <person name="Usai G."/>
            <person name="Natali L."/>
            <person name="Bassil N."/>
            <person name="Fernandez G.E."/>
            <person name="Lomsadze A."/>
            <person name="Armour M."/>
            <person name="Olukolu B."/>
            <person name="Poorten T."/>
            <person name="Britton C."/>
            <person name="Davik J."/>
            <person name="Ashrafi H."/>
            <person name="Aiden E.L."/>
            <person name="Borodovsky M."/>
            <person name="Worthington M."/>
        </authorList>
    </citation>
    <scope>NUCLEOTIDE SEQUENCE [LARGE SCALE GENOMIC DNA]</scope>
    <source>
        <strain evidence="2">PI 553951</strain>
    </source>
</reference>
<gene>
    <name evidence="2" type="ORF">M0R45_024185</name>
</gene>
<proteinExistence type="predicted"/>
<sequence>MLNSLLSFFHRKSLDGTLQLRKPCAKNAIYRDELSKKPVSNYKQQKINCSSFESSEPLLFKREEKDGDQKGGVIRVKVKMTKQEAARMLSKCKNGGVLEFKHVANELSKIPIHRVTLDQSPACTSSAAGPVLKSIPEEF</sequence>
<dbReference type="EMBL" id="JBEDUW010000005">
    <property type="protein sequence ID" value="KAK9926979.1"/>
    <property type="molecule type" value="Genomic_DNA"/>
</dbReference>
<dbReference type="Proteomes" id="UP001457282">
    <property type="component" value="Unassembled WGS sequence"/>
</dbReference>
<dbReference type="PANTHER" id="PTHR36782">
    <property type="entry name" value="BNAC03G62080D PROTEIN"/>
    <property type="match status" value="1"/>
</dbReference>
<dbReference type="InterPro" id="IPR057212">
    <property type="entry name" value="DUF7890"/>
</dbReference>
<evidence type="ECO:0000313" key="3">
    <source>
        <dbReference type="Proteomes" id="UP001457282"/>
    </source>
</evidence>
<evidence type="ECO:0000259" key="1">
    <source>
        <dbReference type="Pfam" id="PF25418"/>
    </source>
</evidence>
<protein>
    <recommendedName>
        <fullName evidence="1">DUF7890 domain-containing protein</fullName>
    </recommendedName>
</protein>
<dbReference type="Pfam" id="PF25418">
    <property type="entry name" value="DUF7890"/>
    <property type="match status" value="1"/>
</dbReference>
<feature type="domain" description="DUF7890" evidence="1">
    <location>
        <begin position="73"/>
        <end position="117"/>
    </location>
</feature>
<keyword evidence="3" id="KW-1185">Reference proteome</keyword>
<name>A0AAW1WQ37_RUBAR</name>
<comment type="caution">
    <text evidence="2">The sequence shown here is derived from an EMBL/GenBank/DDBJ whole genome shotgun (WGS) entry which is preliminary data.</text>
</comment>
<dbReference type="AlphaFoldDB" id="A0AAW1WQ37"/>
<accession>A0AAW1WQ37</accession>
<organism evidence="2 3">
    <name type="scientific">Rubus argutus</name>
    <name type="common">Southern blackberry</name>
    <dbReference type="NCBI Taxonomy" id="59490"/>
    <lineage>
        <taxon>Eukaryota</taxon>
        <taxon>Viridiplantae</taxon>
        <taxon>Streptophyta</taxon>
        <taxon>Embryophyta</taxon>
        <taxon>Tracheophyta</taxon>
        <taxon>Spermatophyta</taxon>
        <taxon>Magnoliopsida</taxon>
        <taxon>eudicotyledons</taxon>
        <taxon>Gunneridae</taxon>
        <taxon>Pentapetalae</taxon>
        <taxon>rosids</taxon>
        <taxon>fabids</taxon>
        <taxon>Rosales</taxon>
        <taxon>Rosaceae</taxon>
        <taxon>Rosoideae</taxon>
        <taxon>Rosoideae incertae sedis</taxon>
        <taxon>Rubus</taxon>
    </lineage>
</organism>
<evidence type="ECO:0000313" key="2">
    <source>
        <dbReference type="EMBL" id="KAK9926979.1"/>
    </source>
</evidence>